<dbReference type="PROSITE" id="PS50267">
    <property type="entry name" value="NA_NEUROTRAN_SYMP_3"/>
    <property type="match status" value="1"/>
</dbReference>
<dbReference type="GO" id="GO:0005886">
    <property type="term" value="C:plasma membrane"/>
    <property type="evidence" value="ECO:0007669"/>
    <property type="project" value="TreeGrafter"/>
</dbReference>
<dbReference type="AlphaFoldDB" id="A0A482V9W1"/>
<evidence type="ECO:0000256" key="6">
    <source>
        <dbReference type="ARBA" id="ARBA00022970"/>
    </source>
</evidence>
<dbReference type="PROSITE" id="PS00610">
    <property type="entry name" value="NA_NEUROTRAN_SYMP_1"/>
    <property type="match status" value="1"/>
</dbReference>
<dbReference type="EMBL" id="QDEB01123078">
    <property type="protein sequence ID" value="RZB40024.1"/>
    <property type="molecule type" value="Genomic_DNA"/>
</dbReference>
<evidence type="ECO:0000256" key="4">
    <source>
        <dbReference type="ARBA" id="ARBA00022692"/>
    </source>
</evidence>
<dbReference type="PANTHER" id="PTHR11616">
    <property type="entry name" value="SODIUM/CHLORIDE DEPENDENT TRANSPORTER"/>
    <property type="match status" value="1"/>
</dbReference>
<keyword evidence="11" id="KW-0325">Glycoprotein</keyword>
<comment type="function">
    <text evidence="13">Unusual broad substrate spectrum amino acid:sodium cotransporter that promotes absorption of the D isomers of essential amino acids. Neutral amino acids are the preferred substrates, especially methionine and phenylalanine.</text>
</comment>
<dbReference type="PANTHER" id="PTHR11616:SF321">
    <property type="entry name" value="SODIUM-DEPENDENT NUTRIENT AMINO ACID TRANSPORTER 1-RELATED"/>
    <property type="match status" value="1"/>
</dbReference>
<keyword evidence="12" id="KW-0739">Sodium transport</keyword>
<feature type="binding site" evidence="14">
    <location>
        <position position="8"/>
    </location>
    <ligand>
        <name>Na(+)</name>
        <dbReference type="ChEBI" id="CHEBI:29101"/>
        <label>1</label>
    </ligand>
</feature>
<evidence type="ECO:0000256" key="10">
    <source>
        <dbReference type="ARBA" id="ARBA00023136"/>
    </source>
</evidence>
<evidence type="ECO:0000256" key="14">
    <source>
        <dbReference type="PIRSR" id="PIRSR600175-1"/>
    </source>
</evidence>
<dbReference type="Pfam" id="PF00209">
    <property type="entry name" value="SNF"/>
    <property type="match status" value="1"/>
</dbReference>
<evidence type="ECO:0000256" key="3">
    <source>
        <dbReference type="ARBA" id="ARBA00022448"/>
    </source>
</evidence>
<dbReference type="Proteomes" id="UP000292052">
    <property type="component" value="Unassembled WGS sequence"/>
</dbReference>
<dbReference type="GO" id="GO:0046872">
    <property type="term" value="F:metal ion binding"/>
    <property type="evidence" value="ECO:0007669"/>
    <property type="project" value="UniProtKB-KW"/>
</dbReference>
<evidence type="ECO:0000313" key="17">
    <source>
        <dbReference type="EMBL" id="RZB40024.1"/>
    </source>
</evidence>
<dbReference type="OrthoDB" id="6581954at2759"/>
<dbReference type="GO" id="GO:0005283">
    <property type="term" value="F:amino acid:sodium symporter activity"/>
    <property type="evidence" value="ECO:0007669"/>
    <property type="project" value="TreeGrafter"/>
</dbReference>
<evidence type="ECO:0000313" key="18">
    <source>
        <dbReference type="Proteomes" id="UP000292052"/>
    </source>
</evidence>
<name>A0A482V9W1_ASBVE</name>
<gene>
    <name evidence="17" type="ORF">BDFB_012724</name>
</gene>
<dbReference type="InterPro" id="IPR037272">
    <property type="entry name" value="SNS_sf"/>
</dbReference>
<organism evidence="17 18">
    <name type="scientific">Asbolus verrucosus</name>
    <name type="common">Desert ironclad beetle</name>
    <dbReference type="NCBI Taxonomy" id="1661398"/>
    <lineage>
        <taxon>Eukaryota</taxon>
        <taxon>Metazoa</taxon>
        <taxon>Ecdysozoa</taxon>
        <taxon>Arthropoda</taxon>
        <taxon>Hexapoda</taxon>
        <taxon>Insecta</taxon>
        <taxon>Pterygota</taxon>
        <taxon>Neoptera</taxon>
        <taxon>Endopterygota</taxon>
        <taxon>Coleoptera</taxon>
        <taxon>Polyphaga</taxon>
        <taxon>Cucujiformia</taxon>
        <taxon>Tenebrionidae</taxon>
        <taxon>Pimeliinae</taxon>
        <taxon>Asbolus</taxon>
    </lineage>
</organism>
<keyword evidence="5 15" id="KW-0769">Symport</keyword>
<accession>A0A482V9W1</accession>
<evidence type="ECO:0000256" key="11">
    <source>
        <dbReference type="ARBA" id="ARBA00023180"/>
    </source>
</evidence>
<keyword evidence="6" id="KW-0029">Amino-acid transport</keyword>
<keyword evidence="9" id="KW-0406">Ion transport</keyword>
<feature type="binding site" evidence="14">
    <location>
        <position position="12"/>
    </location>
    <ligand>
        <name>Na(+)</name>
        <dbReference type="ChEBI" id="CHEBI:29101"/>
        <label>1</label>
    </ligand>
</feature>
<keyword evidence="18" id="KW-1185">Reference proteome</keyword>
<keyword evidence="8 14" id="KW-0915">Sodium</keyword>
<proteinExistence type="inferred from homology"/>
<evidence type="ECO:0000256" key="5">
    <source>
        <dbReference type="ARBA" id="ARBA00022847"/>
    </source>
</evidence>
<reference evidence="17 18" key="1">
    <citation type="submission" date="2017-03" db="EMBL/GenBank/DDBJ databases">
        <title>Genome of the blue death feigning beetle - Asbolus verrucosus.</title>
        <authorList>
            <person name="Rider S.D."/>
        </authorList>
    </citation>
    <scope>NUCLEOTIDE SEQUENCE [LARGE SCALE GENOMIC DNA]</scope>
    <source>
        <strain evidence="17">Butters</strain>
        <tissue evidence="17">Head and leg muscle</tissue>
    </source>
</reference>
<dbReference type="SUPFAM" id="SSF161070">
    <property type="entry name" value="SNF-like"/>
    <property type="match status" value="1"/>
</dbReference>
<dbReference type="STRING" id="1661398.A0A482V9W1"/>
<evidence type="ECO:0000256" key="15">
    <source>
        <dbReference type="RuleBase" id="RU003732"/>
    </source>
</evidence>
<comment type="similarity">
    <text evidence="2 15">Belongs to the sodium:neurotransmitter symporter (SNF) (TC 2.A.22) family.</text>
</comment>
<keyword evidence="7 16" id="KW-1133">Transmembrane helix</keyword>
<dbReference type="InterPro" id="IPR000175">
    <property type="entry name" value="Na/ntran_symport"/>
</dbReference>
<evidence type="ECO:0000256" key="1">
    <source>
        <dbReference type="ARBA" id="ARBA00004141"/>
    </source>
</evidence>
<evidence type="ECO:0000256" key="2">
    <source>
        <dbReference type="ARBA" id="ARBA00006459"/>
    </source>
</evidence>
<sequence>MSCVAMSVGLGNIWRFPFTAYENGGGAFLIPYIIILTIIGRPLYYMEMTLGQFSNRGNVKFFKSLSPFLKGSLTYNQGYFDRMITTFQVLVMVKS</sequence>
<keyword evidence="4 15" id="KW-0812">Transmembrane</keyword>
<protein>
    <recommendedName>
        <fullName evidence="15">Transporter</fullName>
    </recommendedName>
</protein>
<comment type="caution">
    <text evidence="17">The sequence shown here is derived from an EMBL/GenBank/DDBJ whole genome shotgun (WGS) entry which is preliminary data.</text>
</comment>
<keyword evidence="10 16" id="KW-0472">Membrane</keyword>
<keyword evidence="14" id="KW-0479">Metal-binding</keyword>
<evidence type="ECO:0000256" key="16">
    <source>
        <dbReference type="SAM" id="Phobius"/>
    </source>
</evidence>
<evidence type="ECO:0000256" key="7">
    <source>
        <dbReference type="ARBA" id="ARBA00022989"/>
    </source>
</evidence>
<feature type="transmembrane region" description="Helical" evidence="16">
    <location>
        <begin position="25"/>
        <end position="44"/>
    </location>
</feature>
<evidence type="ECO:0000256" key="9">
    <source>
        <dbReference type="ARBA" id="ARBA00023065"/>
    </source>
</evidence>
<dbReference type="GO" id="GO:0015179">
    <property type="term" value="F:L-amino acid transmembrane transporter activity"/>
    <property type="evidence" value="ECO:0007669"/>
    <property type="project" value="TreeGrafter"/>
</dbReference>
<dbReference type="GO" id="GO:0089718">
    <property type="term" value="P:amino acid import across plasma membrane"/>
    <property type="evidence" value="ECO:0007669"/>
    <property type="project" value="TreeGrafter"/>
</dbReference>
<keyword evidence="3 15" id="KW-0813">Transport</keyword>
<comment type="subcellular location">
    <subcellularLocation>
        <location evidence="1">Membrane</location>
        <topology evidence="1">Multi-pass membrane protein</topology>
    </subcellularLocation>
</comment>
<evidence type="ECO:0000256" key="12">
    <source>
        <dbReference type="ARBA" id="ARBA00023201"/>
    </source>
</evidence>
<evidence type="ECO:0000256" key="13">
    <source>
        <dbReference type="ARBA" id="ARBA00037785"/>
    </source>
</evidence>
<evidence type="ECO:0000256" key="8">
    <source>
        <dbReference type="ARBA" id="ARBA00023053"/>
    </source>
</evidence>